<dbReference type="CDD" id="cd02440">
    <property type="entry name" value="AdoMet_MTases"/>
    <property type="match status" value="1"/>
</dbReference>
<dbReference type="GO" id="GO:0008757">
    <property type="term" value="F:S-adenosylmethionine-dependent methyltransferase activity"/>
    <property type="evidence" value="ECO:0007669"/>
    <property type="project" value="InterPro"/>
</dbReference>
<name>A0A382HWB1_9ZZZZ</name>
<dbReference type="EMBL" id="UINC01063634">
    <property type="protein sequence ID" value="SVB91469.1"/>
    <property type="molecule type" value="Genomic_DNA"/>
</dbReference>
<feature type="non-terminal residue" evidence="2">
    <location>
        <position position="147"/>
    </location>
</feature>
<accession>A0A382HWB1</accession>
<dbReference type="PANTHER" id="PTHR43591:SF110">
    <property type="entry name" value="RHODANESE DOMAIN-CONTAINING PROTEIN"/>
    <property type="match status" value="1"/>
</dbReference>
<feature type="domain" description="Methyltransferase type 11" evidence="1">
    <location>
        <begin position="13"/>
        <end position="105"/>
    </location>
</feature>
<organism evidence="2">
    <name type="scientific">marine metagenome</name>
    <dbReference type="NCBI Taxonomy" id="408172"/>
    <lineage>
        <taxon>unclassified sequences</taxon>
        <taxon>metagenomes</taxon>
        <taxon>ecological metagenomes</taxon>
    </lineage>
</organism>
<dbReference type="PANTHER" id="PTHR43591">
    <property type="entry name" value="METHYLTRANSFERASE"/>
    <property type="match status" value="1"/>
</dbReference>
<reference evidence="2" key="1">
    <citation type="submission" date="2018-05" db="EMBL/GenBank/DDBJ databases">
        <authorList>
            <person name="Lanie J.A."/>
            <person name="Ng W.-L."/>
            <person name="Kazmierczak K.M."/>
            <person name="Andrzejewski T.M."/>
            <person name="Davidsen T.M."/>
            <person name="Wayne K.J."/>
            <person name="Tettelin H."/>
            <person name="Glass J.I."/>
            <person name="Rusch D."/>
            <person name="Podicherti R."/>
            <person name="Tsui H.-C.T."/>
            <person name="Winkler M.E."/>
        </authorList>
    </citation>
    <scope>NUCLEOTIDE SEQUENCE</scope>
</reference>
<dbReference type="Gene3D" id="3.40.50.150">
    <property type="entry name" value="Vaccinia Virus protein VP39"/>
    <property type="match status" value="1"/>
</dbReference>
<protein>
    <recommendedName>
        <fullName evidence="1">Methyltransferase type 11 domain-containing protein</fullName>
    </recommendedName>
</protein>
<sequence>MVETYVPMPAQLLDLGCGTGYSSYRLTQHGYNVVGMDISDMFLDGASSRSASGLYYTVGDALELPFADSVYDAVSSFDMIEHVADAERVLKELDRILRPGGRFVLVCPNFWSPVIPLKALLNLFKGGPGYLSFYESIPAALKGIVQT</sequence>
<dbReference type="InterPro" id="IPR013216">
    <property type="entry name" value="Methyltransf_11"/>
</dbReference>
<evidence type="ECO:0000259" key="1">
    <source>
        <dbReference type="Pfam" id="PF08241"/>
    </source>
</evidence>
<evidence type="ECO:0000313" key="2">
    <source>
        <dbReference type="EMBL" id="SVB91469.1"/>
    </source>
</evidence>
<dbReference type="Pfam" id="PF08241">
    <property type="entry name" value="Methyltransf_11"/>
    <property type="match status" value="1"/>
</dbReference>
<dbReference type="AlphaFoldDB" id="A0A382HWB1"/>
<gene>
    <name evidence="2" type="ORF">METZ01_LOCUS244323</name>
</gene>
<dbReference type="InterPro" id="IPR029063">
    <property type="entry name" value="SAM-dependent_MTases_sf"/>
</dbReference>
<proteinExistence type="predicted"/>
<dbReference type="SUPFAM" id="SSF53335">
    <property type="entry name" value="S-adenosyl-L-methionine-dependent methyltransferases"/>
    <property type="match status" value="1"/>
</dbReference>